<dbReference type="InterPro" id="IPR036599">
    <property type="entry name" value="DNA_ligase_N_sf"/>
</dbReference>
<reference evidence="18" key="1">
    <citation type="submission" date="2021-08" db="EMBL/GenBank/DDBJ databases">
        <title>WGS assembly of Ceratopteris richardii.</title>
        <authorList>
            <person name="Marchant D.B."/>
            <person name="Chen G."/>
            <person name="Jenkins J."/>
            <person name="Shu S."/>
            <person name="Leebens-Mack J."/>
            <person name="Grimwood J."/>
            <person name="Schmutz J."/>
            <person name="Soltis P."/>
            <person name="Soltis D."/>
            <person name="Chen Z.-H."/>
        </authorList>
    </citation>
    <scope>NUCLEOTIDE SEQUENCE</scope>
    <source>
        <strain evidence="18">Whitten #5841</strain>
        <tissue evidence="18">Leaf</tissue>
    </source>
</reference>
<dbReference type="PROSITE" id="PS50160">
    <property type="entry name" value="DNA_LIGASE_A3"/>
    <property type="match status" value="1"/>
</dbReference>
<evidence type="ECO:0000313" key="19">
    <source>
        <dbReference type="Proteomes" id="UP000825935"/>
    </source>
</evidence>
<evidence type="ECO:0000256" key="4">
    <source>
        <dbReference type="ARBA" id="ARBA00022618"/>
    </source>
</evidence>
<dbReference type="InterPro" id="IPR012310">
    <property type="entry name" value="DNA_ligase_ATP-dep_cent"/>
</dbReference>
<feature type="region of interest" description="Disordered" evidence="16">
    <location>
        <begin position="64"/>
        <end position="184"/>
    </location>
</feature>
<keyword evidence="9 14" id="KW-0233">DNA recombination</keyword>
<keyword evidence="8 14" id="KW-0067">ATP-binding</keyword>
<dbReference type="CDD" id="cd07900">
    <property type="entry name" value="Adenylation_DNA_ligase_I_Euk"/>
    <property type="match status" value="1"/>
</dbReference>
<dbReference type="GO" id="GO:0005634">
    <property type="term" value="C:nucleus"/>
    <property type="evidence" value="ECO:0007669"/>
    <property type="project" value="UniProtKB-SubCell"/>
</dbReference>
<evidence type="ECO:0000313" key="18">
    <source>
        <dbReference type="EMBL" id="KAH7294022.1"/>
    </source>
</evidence>
<dbReference type="GO" id="GO:0003677">
    <property type="term" value="F:DNA binding"/>
    <property type="evidence" value="ECO:0007669"/>
    <property type="project" value="InterPro"/>
</dbReference>
<comment type="subcellular location">
    <subcellularLocation>
        <location evidence="1">Nucleus</location>
    </subcellularLocation>
</comment>
<evidence type="ECO:0000256" key="9">
    <source>
        <dbReference type="ARBA" id="ARBA00023172"/>
    </source>
</evidence>
<keyword evidence="3 14" id="KW-0436">Ligase</keyword>
<dbReference type="SUPFAM" id="SSF117018">
    <property type="entry name" value="ATP-dependent DNA ligase DNA-binding domain"/>
    <property type="match status" value="1"/>
</dbReference>
<evidence type="ECO:0000256" key="1">
    <source>
        <dbReference type="ARBA" id="ARBA00004123"/>
    </source>
</evidence>
<evidence type="ECO:0000256" key="10">
    <source>
        <dbReference type="ARBA" id="ARBA00023204"/>
    </source>
</evidence>
<keyword evidence="12" id="KW-0131">Cell cycle</keyword>
<evidence type="ECO:0000256" key="6">
    <source>
        <dbReference type="ARBA" id="ARBA00022741"/>
    </source>
</evidence>
<evidence type="ECO:0000256" key="15">
    <source>
        <dbReference type="RuleBase" id="RU004196"/>
    </source>
</evidence>
<dbReference type="InterPro" id="IPR016059">
    <property type="entry name" value="DNA_ligase_ATP-dep_CS"/>
</dbReference>
<feature type="compositionally biased region" description="Basic and acidic residues" evidence="16">
    <location>
        <begin position="148"/>
        <end position="176"/>
    </location>
</feature>
<dbReference type="Pfam" id="PF04679">
    <property type="entry name" value="DNA_ligase_A_C"/>
    <property type="match status" value="1"/>
</dbReference>
<dbReference type="EMBL" id="CM035433">
    <property type="protein sequence ID" value="KAH7294022.1"/>
    <property type="molecule type" value="Genomic_DNA"/>
</dbReference>
<dbReference type="NCBIfam" id="TIGR00574">
    <property type="entry name" value="dnl1"/>
    <property type="match status" value="1"/>
</dbReference>
<dbReference type="Proteomes" id="UP000825935">
    <property type="component" value="Chromosome 28"/>
</dbReference>
<keyword evidence="4" id="KW-0132">Cell division</keyword>
<keyword evidence="6 14" id="KW-0547">Nucleotide-binding</keyword>
<evidence type="ECO:0000256" key="7">
    <source>
        <dbReference type="ARBA" id="ARBA00022763"/>
    </source>
</evidence>
<evidence type="ECO:0000256" key="5">
    <source>
        <dbReference type="ARBA" id="ARBA00022705"/>
    </source>
</evidence>
<dbReference type="GO" id="GO:0051301">
    <property type="term" value="P:cell division"/>
    <property type="evidence" value="ECO:0007669"/>
    <property type="project" value="UniProtKB-KW"/>
</dbReference>
<dbReference type="PROSITE" id="PS00697">
    <property type="entry name" value="DNA_LIGASE_A1"/>
    <property type="match status" value="1"/>
</dbReference>
<evidence type="ECO:0000256" key="13">
    <source>
        <dbReference type="ARBA" id="ARBA00034003"/>
    </source>
</evidence>
<evidence type="ECO:0000256" key="3">
    <source>
        <dbReference type="ARBA" id="ARBA00022598"/>
    </source>
</evidence>
<dbReference type="Gene3D" id="3.30.1490.70">
    <property type="match status" value="1"/>
</dbReference>
<accession>A0A8T2RC48</accession>
<dbReference type="GO" id="GO:0006310">
    <property type="term" value="P:DNA recombination"/>
    <property type="evidence" value="ECO:0007669"/>
    <property type="project" value="UniProtKB-KW"/>
</dbReference>
<keyword evidence="10 14" id="KW-0234">DNA repair</keyword>
<proteinExistence type="inferred from homology"/>
<dbReference type="PANTHER" id="PTHR45674">
    <property type="entry name" value="DNA LIGASE 1/3 FAMILY MEMBER"/>
    <property type="match status" value="1"/>
</dbReference>
<protein>
    <recommendedName>
        <fullName evidence="14">DNA ligase</fullName>
        <ecNumber evidence="14">6.5.1.1</ecNumber>
    </recommendedName>
</protein>
<keyword evidence="11" id="KW-0539">Nucleus</keyword>
<evidence type="ECO:0000256" key="2">
    <source>
        <dbReference type="ARBA" id="ARBA00007572"/>
    </source>
</evidence>
<dbReference type="InterPro" id="IPR050191">
    <property type="entry name" value="ATP-dep_DNA_ligase"/>
</dbReference>
<evidence type="ECO:0000259" key="17">
    <source>
        <dbReference type="PROSITE" id="PS50160"/>
    </source>
</evidence>
<dbReference type="GO" id="GO:0071897">
    <property type="term" value="P:DNA biosynthetic process"/>
    <property type="evidence" value="ECO:0007669"/>
    <property type="project" value="InterPro"/>
</dbReference>
<evidence type="ECO:0000256" key="11">
    <source>
        <dbReference type="ARBA" id="ARBA00023242"/>
    </source>
</evidence>
<evidence type="ECO:0000256" key="8">
    <source>
        <dbReference type="ARBA" id="ARBA00022840"/>
    </source>
</evidence>
<comment type="similarity">
    <text evidence="2 15">Belongs to the ATP-dependent DNA ligase family.</text>
</comment>
<comment type="catalytic activity">
    <reaction evidence="13 14">
        <text>ATP + (deoxyribonucleotide)n-3'-hydroxyl + 5'-phospho-(deoxyribonucleotide)m = (deoxyribonucleotide)n+m + AMP + diphosphate.</text>
        <dbReference type="EC" id="6.5.1.1"/>
    </reaction>
</comment>
<dbReference type="FunFam" id="3.30.470.30:FF:000016">
    <property type="entry name" value="DNA ligase"/>
    <property type="match status" value="1"/>
</dbReference>
<dbReference type="FunFam" id="1.10.3260.10:FF:000001">
    <property type="entry name" value="DNA ligase"/>
    <property type="match status" value="1"/>
</dbReference>
<dbReference type="AlphaFoldDB" id="A0A8T2RC48"/>
<dbReference type="Pfam" id="PF04675">
    <property type="entry name" value="DNA_ligase_A_N"/>
    <property type="match status" value="1"/>
</dbReference>
<dbReference type="GO" id="GO:0006281">
    <property type="term" value="P:DNA repair"/>
    <property type="evidence" value="ECO:0007669"/>
    <property type="project" value="UniProtKB-KW"/>
</dbReference>
<name>A0A8T2RC48_CERRI</name>
<dbReference type="Pfam" id="PF01068">
    <property type="entry name" value="DNA_ligase_A_M"/>
    <property type="match status" value="1"/>
</dbReference>
<dbReference type="InterPro" id="IPR012309">
    <property type="entry name" value="DNA_ligase_ATP-dep_C"/>
</dbReference>
<comment type="caution">
    <text evidence="18">The sequence shown here is derived from an EMBL/GenBank/DDBJ whole genome shotgun (WGS) entry which is preliminary data.</text>
</comment>
<dbReference type="Gene3D" id="1.10.3260.10">
    <property type="entry name" value="DNA ligase, ATP-dependent, N-terminal domain"/>
    <property type="match status" value="1"/>
</dbReference>
<dbReference type="InterPro" id="IPR012340">
    <property type="entry name" value="NA-bd_OB-fold"/>
</dbReference>
<dbReference type="OMA" id="WIKYKRD"/>
<dbReference type="PANTHER" id="PTHR45674:SF4">
    <property type="entry name" value="DNA LIGASE 1"/>
    <property type="match status" value="1"/>
</dbReference>
<dbReference type="Gene3D" id="3.30.470.30">
    <property type="entry name" value="DNA ligase/mRNA capping enzyme"/>
    <property type="match status" value="1"/>
</dbReference>
<dbReference type="GO" id="GO:0005524">
    <property type="term" value="F:ATP binding"/>
    <property type="evidence" value="ECO:0007669"/>
    <property type="project" value="UniProtKB-KW"/>
</dbReference>
<dbReference type="GO" id="GO:0005739">
    <property type="term" value="C:mitochondrion"/>
    <property type="evidence" value="ECO:0007669"/>
    <property type="project" value="TreeGrafter"/>
</dbReference>
<dbReference type="CDD" id="cd07969">
    <property type="entry name" value="OBF_DNA_ligase_I"/>
    <property type="match status" value="1"/>
</dbReference>
<dbReference type="OrthoDB" id="206088at2759"/>
<evidence type="ECO:0000256" key="16">
    <source>
        <dbReference type="SAM" id="MobiDB-lite"/>
    </source>
</evidence>
<organism evidence="18 19">
    <name type="scientific">Ceratopteris richardii</name>
    <name type="common">Triangle waterfern</name>
    <dbReference type="NCBI Taxonomy" id="49495"/>
    <lineage>
        <taxon>Eukaryota</taxon>
        <taxon>Viridiplantae</taxon>
        <taxon>Streptophyta</taxon>
        <taxon>Embryophyta</taxon>
        <taxon>Tracheophyta</taxon>
        <taxon>Polypodiopsida</taxon>
        <taxon>Polypodiidae</taxon>
        <taxon>Polypodiales</taxon>
        <taxon>Pteridineae</taxon>
        <taxon>Pteridaceae</taxon>
        <taxon>Parkerioideae</taxon>
        <taxon>Ceratopteris</taxon>
    </lineage>
</organism>
<keyword evidence="7 14" id="KW-0227">DNA damage</keyword>
<keyword evidence="19" id="KW-1185">Reference proteome</keyword>
<sequence length="842" mass="93436">MLSFTRGSFSDRLFFHHHSHLRALLQYRSTQRSLSVVGLLPLSIVMSGTRSINDMLMQAARSKKGAVAAGRPPASHIAVEKGKTEKKKEQKVSAPHEKMKESGERESGRKDKSPSTLEKSAVAKINEPCEKDNGTAVQNGIEAPMEIDSTREDKENGTIEEQKDSDMGLEEAKLPDSPDIPKISEKISLPPVGVSEVPSITECVSNLTKRQLEFDPKAAAFWKKGEHVPFAFLAHAFDMISCESGRIAMTDILTNVFRTIIFTTPEDLLPTVYLTANKVAPPHHGVELGIGDATIIKTIGETFGKSDAQVKSQLKALGDLGLVAKACRVNQRLMRKPLALTCAKVLKTFKEIAKETGKNSQENRRNKIKSLLVAAMDCEPLFIVRLAQGNLRIGLAEQTVLVALAHAAVLTEKPPVAAAQLPGRLEQAAQIIKQVYSNLPDFDQIVPALLRVGIQDLSEVCHFTPGVPVGPMLAKATKSISDILDKFQDIEFTCEYKYDGERAQVHYMDNGSVEIYSRNAECTTGKFPDVAGAMTRYKKDDVKSFVLDCEIVAYDREADHILPFQILSTRARKGVTLSSIKVQVCVFAFDLLYLNGKELLQEPLRVRREYLYQSFVEVPKEFSFAKAITSTDLEEIQAFLQDAVNHSCEGLIIKTLDKEATYEPAKRSNNWLKLKKDYMDSVGDSFDLVPIGAFHGRGKRTGVYGAFLLACYDEDTEEYQSICKIGTGFSEAVLEERSASLRANVIPTPKQYYRFGETLGVDVWFEPVEVWEVKAADLSISPVHRAAIGKVDPSKGISLRFPRLLRLRTDKSPELATTAEQVAEMYRAQKINGQSQRDEEED</sequence>
<dbReference type="GO" id="GO:0006273">
    <property type="term" value="P:lagging strand elongation"/>
    <property type="evidence" value="ECO:0007669"/>
    <property type="project" value="TreeGrafter"/>
</dbReference>
<dbReference type="EC" id="6.5.1.1" evidence="14"/>
<dbReference type="GO" id="GO:0003910">
    <property type="term" value="F:DNA ligase (ATP) activity"/>
    <property type="evidence" value="ECO:0007669"/>
    <property type="project" value="UniProtKB-EC"/>
</dbReference>
<dbReference type="Gene3D" id="2.40.50.140">
    <property type="entry name" value="Nucleic acid-binding proteins"/>
    <property type="match status" value="1"/>
</dbReference>
<dbReference type="InterPro" id="IPR000977">
    <property type="entry name" value="DNA_ligase_ATP-dep"/>
</dbReference>
<dbReference type="SUPFAM" id="SSF56091">
    <property type="entry name" value="DNA ligase/mRNA capping enzyme, catalytic domain"/>
    <property type="match status" value="1"/>
</dbReference>
<dbReference type="InterPro" id="IPR012308">
    <property type="entry name" value="DNA_ligase_ATP-dep_N"/>
</dbReference>
<evidence type="ECO:0000256" key="12">
    <source>
        <dbReference type="ARBA" id="ARBA00023306"/>
    </source>
</evidence>
<gene>
    <name evidence="18" type="ORF">KP509_28G053000</name>
</gene>
<keyword evidence="5" id="KW-0235">DNA replication</keyword>
<evidence type="ECO:0000256" key="14">
    <source>
        <dbReference type="RuleBase" id="RU000617"/>
    </source>
</evidence>
<dbReference type="PROSITE" id="PS00333">
    <property type="entry name" value="DNA_LIGASE_A2"/>
    <property type="match status" value="1"/>
</dbReference>
<dbReference type="SUPFAM" id="SSF50249">
    <property type="entry name" value="Nucleic acid-binding proteins"/>
    <property type="match status" value="1"/>
</dbReference>
<feature type="domain" description="ATP-dependent DNA ligase family profile" evidence="17">
    <location>
        <begin position="577"/>
        <end position="713"/>
    </location>
</feature>
<feature type="compositionally biased region" description="Basic and acidic residues" evidence="16">
    <location>
        <begin position="78"/>
        <end position="113"/>
    </location>
</feature>
<dbReference type="FunFam" id="2.40.50.140:FF:000062">
    <property type="entry name" value="DNA ligase"/>
    <property type="match status" value="1"/>
</dbReference>